<organism evidence="3 4">
    <name type="scientific">Rhizophagus clarus</name>
    <dbReference type="NCBI Taxonomy" id="94130"/>
    <lineage>
        <taxon>Eukaryota</taxon>
        <taxon>Fungi</taxon>
        <taxon>Fungi incertae sedis</taxon>
        <taxon>Mucoromycota</taxon>
        <taxon>Glomeromycotina</taxon>
        <taxon>Glomeromycetes</taxon>
        <taxon>Glomerales</taxon>
        <taxon>Glomeraceae</taxon>
        <taxon>Rhizophagus</taxon>
    </lineage>
</organism>
<dbReference type="InterPro" id="IPR003959">
    <property type="entry name" value="ATPase_AAA_core"/>
</dbReference>
<dbReference type="PANTHER" id="PTHR46411:SF3">
    <property type="entry name" value="AAA+ ATPASE DOMAIN-CONTAINING PROTEIN"/>
    <property type="match status" value="1"/>
</dbReference>
<name>A0A8H3QYT0_9GLOM</name>
<evidence type="ECO:0000313" key="3">
    <source>
        <dbReference type="EMBL" id="GES97430.1"/>
    </source>
</evidence>
<dbReference type="InterPro" id="IPR027417">
    <property type="entry name" value="P-loop_NTPase"/>
</dbReference>
<dbReference type="SMART" id="SM00382">
    <property type="entry name" value="AAA"/>
    <property type="match status" value="1"/>
</dbReference>
<dbReference type="InterPro" id="IPR003593">
    <property type="entry name" value="AAA+_ATPase"/>
</dbReference>
<dbReference type="Pfam" id="PF22942">
    <property type="entry name" value="DUF7025"/>
    <property type="match status" value="1"/>
</dbReference>
<dbReference type="EMBL" id="BLAL01000259">
    <property type="protein sequence ID" value="GES97430.1"/>
    <property type="molecule type" value="Genomic_DNA"/>
</dbReference>
<proteinExistence type="predicted"/>
<dbReference type="Proteomes" id="UP000615446">
    <property type="component" value="Unassembled WGS sequence"/>
</dbReference>
<dbReference type="Gene3D" id="3.40.50.300">
    <property type="entry name" value="P-loop containing nucleotide triphosphate hydrolases"/>
    <property type="match status" value="1"/>
</dbReference>
<dbReference type="GO" id="GO:0005524">
    <property type="term" value="F:ATP binding"/>
    <property type="evidence" value="ECO:0007669"/>
    <property type="project" value="InterPro"/>
</dbReference>
<sequence>MDSDGSSIEGRDDSSIEKRDGFSIEERDGMKFTYISDSTLMLIILKYFPGERFYSPFIPIKKLFYILPHLEKEFNKRRRRVLGNLIGEIKRQIGFSFRTANNVRYICLLDKNLVLITQRYFQEKLFINSVIPMTRLSNILTELKKESHLDHLIEVIKGFLFEEINDEKYIRFLDHNLIFIMRKYFSGGYFSVNLISMKNVFYILSNLEKELSFVHGPSLVGLAYLIEEIKQQVGFSFEEIDGERHIHLLDPNLVSIMRNHFSKEELSGNLLPMKRLSERLSEILTGLKEDHEFDLVNLIDEIKGFLFKEIDGITFIRLLDPNLISIMQKYFPEEDLAVEFIPRKRLFYILPNLEKESGFDKESCLVNLVNLIKEVYKDKLSKLHHSREEITFEYLPYFYSKGQKVTIEGKQGAKITDIICESYYRIDNNEYKNKENNKAYDVEKEDKVVKFNLFIQVEVITSDGCSFIRERRRHKIESWKGYRKISELFINPLSEKDTIYEDLVKRGKKFVKYAIGHHFLQHSMFEGKKGRVIVDILSGEKEQKIEREKEREEEREKEREKEQPLGEKEDNVKEEEFFMCTFKPHVYNIAQRKWYYDTNIDLLDEISFDEEAFDKLVLNKTTKDLVESLVTSKFGTLDIISEKGGGCSLLLHGPPGVGKTLTVEAISERHHRPLFHSNAEELGLSANKLEINMKNLFDLSHKWDAIILIDEADVFLEHRSASDIYRNALVCVFLRLLEYHQGILFLTTNRVNYFDDAFQSRISIFVEYKEPDVEARETLWNTFLNCDKNKNVNIKKLRDKRLSGREIKNVVKLATALAEKRNKSITAELLEEIIDITNKNIEGNKRINDRDNQSYSKRIKQEL</sequence>
<dbReference type="CDD" id="cd19481">
    <property type="entry name" value="RecA-like_protease"/>
    <property type="match status" value="1"/>
</dbReference>
<comment type="caution">
    <text evidence="3">The sequence shown here is derived from an EMBL/GenBank/DDBJ whole genome shotgun (WGS) entry which is preliminary data.</text>
</comment>
<reference evidence="3" key="1">
    <citation type="submission" date="2019-10" db="EMBL/GenBank/DDBJ databases">
        <title>Conservation and host-specific expression of non-tandemly repeated heterogenous ribosome RNA gene in arbuscular mycorrhizal fungi.</title>
        <authorList>
            <person name="Maeda T."/>
            <person name="Kobayashi Y."/>
            <person name="Nakagawa T."/>
            <person name="Ezawa T."/>
            <person name="Yamaguchi K."/>
            <person name="Bino T."/>
            <person name="Nishimoto Y."/>
            <person name="Shigenobu S."/>
            <person name="Kawaguchi M."/>
        </authorList>
    </citation>
    <scope>NUCLEOTIDE SEQUENCE</scope>
    <source>
        <strain evidence="3">HR1</strain>
    </source>
</reference>
<feature type="domain" description="AAA+ ATPase" evidence="2">
    <location>
        <begin position="645"/>
        <end position="772"/>
    </location>
</feature>
<dbReference type="PANTHER" id="PTHR46411">
    <property type="entry name" value="FAMILY ATPASE, PUTATIVE-RELATED"/>
    <property type="match status" value="1"/>
</dbReference>
<evidence type="ECO:0000259" key="2">
    <source>
        <dbReference type="SMART" id="SM00382"/>
    </source>
</evidence>
<dbReference type="SUPFAM" id="SSF52540">
    <property type="entry name" value="P-loop containing nucleoside triphosphate hydrolases"/>
    <property type="match status" value="1"/>
</dbReference>
<protein>
    <submittedName>
        <fullName evidence="3">P-loop containing nucleoside triphosphate hydrolase protein</fullName>
    </submittedName>
</protein>
<keyword evidence="3" id="KW-0378">Hydrolase</keyword>
<gene>
    <name evidence="3" type="ORF">RCL2_002402400</name>
</gene>
<dbReference type="InterPro" id="IPR054289">
    <property type="entry name" value="DUF7025"/>
</dbReference>
<dbReference type="GO" id="GO:0016887">
    <property type="term" value="F:ATP hydrolysis activity"/>
    <property type="evidence" value="ECO:0007669"/>
    <property type="project" value="InterPro"/>
</dbReference>
<evidence type="ECO:0000313" key="4">
    <source>
        <dbReference type="Proteomes" id="UP000615446"/>
    </source>
</evidence>
<dbReference type="Pfam" id="PF00004">
    <property type="entry name" value="AAA"/>
    <property type="match status" value="1"/>
</dbReference>
<dbReference type="AlphaFoldDB" id="A0A8H3QYT0"/>
<dbReference type="OrthoDB" id="10042665at2759"/>
<accession>A0A8H3QYT0</accession>
<evidence type="ECO:0000256" key="1">
    <source>
        <dbReference type="SAM" id="MobiDB-lite"/>
    </source>
</evidence>
<feature type="region of interest" description="Disordered" evidence="1">
    <location>
        <begin position="544"/>
        <end position="568"/>
    </location>
</feature>